<dbReference type="OMA" id="AFGVVNF"/>
<dbReference type="OrthoDB" id="302966at2759"/>
<evidence type="ECO:0000313" key="2">
    <source>
        <dbReference type="Proteomes" id="UP000030641"/>
    </source>
</evidence>
<dbReference type="AlphaFoldDB" id="A0A074YM37"/>
<gene>
    <name evidence="1" type="ORF">AUEXF2481DRAFT_1724</name>
</gene>
<dbReference type="InParanoid" id="A0A074YM37"/>
<dbReference type="EMBL" id="KL584751">
    <property type="protein sequence ID" value="KEQ98893.1"/>
    <property type="molecule type" value="Genomic_DNA"/>
</dbReference>
<name>A0A074YM37_AURSE</name>
<dbReference type="RefSeq" id="XP_013347179.1">
    <property type="nucleotide sequence ID" value="XM_013491725.1"/>
</dbReference>
<dbReference type="Proteomes" id="UP000030641">
    <property type="component" value="Unassembled WGS sequence"/>
</dbReference>
<dbReference type="GeneID" id="25362262"/>
<sequence>MDIPEHMRNFVTAMQQVYLFPMTLDGELDWKPPPMKDGHRGRHLWTDAFGVLNFITLFKETSQPHFLVLAAILVETVHDVLGRTRDLSARLPGASDMSPLAGGLRIGKTEAFGSDGDGQYHHYLTLWMLALNRLCVATGERSYNDQAVVLAQAIHPAFVYQRDSAHPSMVWKMSMDLSHPLGRGEGNMDPINGLVIFKILQKTNGDMNVLRDEIMDYQRIVDQKGKAYASSDTLDLGMVLWAAHWHANEYDWASDLANAVVRDMRILYHETHYLDMPIDQRLAFREFGTCLGINSHPTHELRPVRDDIIVAWETAGRVPVPIKNVDMESLEPIDLVMYAAALCSGAFERDYLN</sequence>
<accession>A0A074YM37</accession>
<keyword evidence="2" id="KW-1185">Reference proteome</keyword>
<dbReference type="STRING" id="1043005.A0A074YM37"/>
<evidence type="ECO:0000313" key="1">
    <source>
        <dbReference type="EMBL" id="KEQ98893.1"/>
    </source>
</evidence>
<organism evidence="1 2">
    <name type="scientific">Aureobasidium subglaciale (strain EXF-2481)</name>
    <name type="common">Aureobasidium pullulans var. subglaciale</name>
    <dbReference type="NCBI Taxonomy" id="1043005"/>
    <lineage>
        <taxon>Eukaryota</taxon>
        <taxon>Fungi</taxon>
        <taxon>Dikarya</taxon>
        <taxon>Ascomycota</taxon>
        <taxon>Pezizomycotina</taxon>
        <taxon>Dothideomycetes</taxon>
        <taxon>Dothideomycetidae</taxon>
        <taxon>Dothideales</taxon>
        <taxon>Saccotheciaceae</taxon>
        <taxon>Aureobasidium</taxon>
    </lineage>
</organism>
<proteinExistence type="predicted"/>
<dbReference type="HOGENOM" id="CLU_039096_0_0_1"/>
<protein>
    <submittedName>
        <fullName evidence="1">Uncharacterized protein</fullName>
    </submittedName>
</protein>
<reference evidence="1 2" key="1">
    <citation type="journal article" date="2014" name="BMC Genomics">
        <title>Genome sequencing of four Aureobasidium pullulans varieties: biotechnological potential, stress tolerance, and description of new species.</title>
        <authorList>
            <person name="Gostin Ar C."/>
            <person name="Ohm R.A."/>
            <person name="Kogej T."/>
            <person name="Sonjak S."/>
            <person name="Turk M."/>
            <person name="Zajc J."/>
            <person name="Zalar P."/>
            <person name="Grube M."/>
            <person name="Sun H."/>
            <person name="Han J."/>
            <person name="Sharma A."/>
            <person name="Chiniquy J."/>
            <person name="Ngan C.Y."/>
            <person name="Lipzen A."/>
            <person name="Barry K."/>
            <person name="Grigoriev I.V."/>
            <person name="Gunde-Cimerman N."/>
        </authorList>
    </citation>
    <scope>NUCLEOTIDE SEQUENCE [LARGE SCALE GENOMIC DNA]</scope>
    <source>
        <strain evidence="1 2">EXF-2481</strain>
    </source>
</reference>